<evidence type="ECO:0000259" key="6">
    <source>
        <dbReference type="PROSITE" id="PS51352"/>
    </source>
</evidence>
<dbReference type="AlphaFoldDB" id="A0A967B0N1"/>
<sequence>MITTIQLLACLGIAGVLVTSGVLKLRDREGATAAVGEFAVIPDRLAGPIGRLLPYAEIGIGVLLVVTWQAGYRAAGVLATVLLLGFTLVVGISLARGEAPSCHCFGEATAEPISRWTLVRNIALVVIALLTLSRSFPGVPRTIADQTGAERILLITTVAAAAAASWSLLHAASLHRDLATAREAASRAGIPAGTFVASPIPQSSVLRADGEPVSLAELSRERAQLLIGVAPACGNCKELAPAFAGWREALRAEVGVTIVSWGGLPEALDHYGDQSEFLYADPAGFALTSLGISGTPGAVLLGTNGKVAAGPALGGEAIMELITAIVQAIGVNVMTGTAHQTRQARPLGGEDQGTEHLPAAGSLLAPFEVVDESGRRQAFRDAIREVSEDGIPVVAWRDSCPYCGEIAAELRQFSERGEVVLLINEPIASVRAQGLTGPVLQTVDIDASAALGVPGTPAGMPVLDGVVQPGGGVGGGSVLRMLVERAEAAGSYVETPALAEARRLQAHQQGEHADASA</sequence>
<keyword evidence="4 5" id="KW-0472">Membrane</keyword>
<keyword evidence="8" id="KW-1185">Reference proteome</keyword>
<comment type="caution">
    <text evidence="7">The sequence shown here is derived from an EMBL/GenBank/DDBJ whole genome shotgun (WGS) entry which is preliminary data.</text>
</comment>
<reference evidence="7" key="1">
    <citation type="submission" date="2020-03" db="EMBL/GenBank/DDBJ databases">
        <title>Draft sequencing of Calidifontibacter sp. DB0510.</title>
        <authorList>
            <person name="Kim D.-U."/>
        </authorList>
    </citation>
    <scope>NUCLEOTIDE SEQUENCE</scope>
    <source>
        <strain evidence="7">DB0510</strain>
    </source>
</reference>
<keyword evidence="3 5" id="KW-1133">Transmembrane helix</keyword>
<feature type="transmembrane region" description="Helical" evidence="5">
    <location>
        <begin position="76"/>
        <end position="95"/>
    </location>
</feature>
<dbReference type="RefSeq" id="WP_166197283.1">
    <property type="nucleotide sequence ID" value="NZ_JAAOIV010000009.1"/>
</dbReference>
<feature type="transmembrane region" description="Helical" evidence="5">
    <location>
        <begin position="116"/>
        <end position="132"/>
    </location>
</feature>
<dbReference type="InterPro" id="IPR013766">
    <property type="entry name" value="Thioredoxin_domain"/>
</dbReference>
<evidence type="ECO:0000313" key="7">
    <source>
        <dbReference type="EMBL" id="NHN56616.1"/>
    </source>
</evidence>
<dbReference type="InterPro" id="IPR036249">
    <property type="entry name" value="Thioredoxin-like_sf"/>
</dbReference>
<dbReference type="SUPFAM" id="SSF52833">
    <property type="entry name" value="Thioredoxin-like"/>
    <property type="match status" value="1"/>
</dbReference>
<feature type="transmembrane region" description="Helical" evidence="5">
    <location>
        <begin position="152"/>
        <end position="172"/>
    </location>
</feature>
<keyword evidence="2 5" id="KW-0812">Transmembrane</keyword>
<evidence type="ECO:0000256" key="4">
    <source>
        <dbReference type="ARBA" id="ARBA00023136"/>
    </source>
</evidence>
<evidence type="ECO:0000313" key="8">
    <source>
        <dbReference type="Proteomes" id="UP000744769"/>
    </source>
</evidence>
<dbReference type="Proteomes" id="UP000744769">
    <property type="component" value="Unassembled WGS sequence"/>
</dbReference>
<dbReference type="Gene3D" id="3.40.30.10">
    <property type="entry name" value="Glutaredoxin"/>
    <property type="match status" value="1"/>
</dbReference>
<name>A0A967B0N1_9MICO</name>
<dbReference type="GO" id="GO:0030416">
    <property type="term" value="P:methylamine metabolic process"/>
    <property type="evidence" value="ECO:0007669"/>
    <property type="project" value="InterPro"/>
</dbReference>
<evidence type="ECO:0000256" key="2">
    <source>
        <dbReference type="ARBA" id="ARBA00022692"/>
    </source>
</evidence>
<dbReference type="PROSITE" id="PS51352">
    <property type="entry name" value="THIOREDOXIN_2"/>
    <property type="match status" value="1"/>
</dbReference>
<accession>A0A967B0N1</accession>
<protein>
    <recommendedName>
        <fullName evidence="6">Thioredoxin domain-containing protein</fullName>
    </recommendedName>
</protein>
<evidence type="ECO:0000256" key="5">
    <source>
        <dbReference type="SAM" id="Phobius"/>
    </source>
</evidence>
<feature type="domain" description="Thioredoxin" evidence="6">
    <location>
        <begin position="194"/>
        <end position="330"/>
    </location>
</feature>
<dbReference type="InterPro" id="IPR009908">
    <property type="entry name" value="Methylamine_util_MauE"/>
</dbReference>
<feature type="transmembrane region" description="Helical" evidence="5">
    <location>
        <begin position="6"/>
        <end position="23"/>
    </location>
</feature>
<dbReference type="GO" id="GO:0016020">
    <property type="term" value="C:membrane"/>
    <property type="evidence" value="ECO:0007669"/>
    <property type="project" value="UniProtKB-SubCell"/>
</dbReference>
<evidence type="ECO:0000256" key="1">
    <source>
        <dbReference type="ARBA" id="ARBA00004141"/>
    </source>
</evidence>
<comment type="subcellular location">
    <subcellularLocation>
        <location evidence="1">Membrane</location>
        <topology evidence="1">Multi-pass membrane protein</topology>
    </subcellularLocation>
</comment>
<feature type="transmembrane region" description="Helical" evidence="5">
    <location>
        <begin position="52"/>
        <end position="70"/>
    </location>
</feature>
<proteinExistence type="predicted"/>
<gene>
    <name evidence="7" type="ORF">G9U51_12580</name>
</gene>
<dbReference type="EMBL" id="JAAOIV010000009">
    <property type="protein sequence ID" value="NHN56616.1"/>
    <property type="molecule type" value="Genomic_DNA"/>
</dbReference>
<evidence type="ECO:0000256" key="3">
    <source>
        <dbReference type="ARBA" id="ARBA00022989"/>
    </source>
</evidence>
<organism evidence="7 8">
    <name type="scientific">Metallococcus carri</name>
    <dbReference type="NCBI Taxonomy" id="1656884"/>
    <lineage>
        <taxon>Bacteria</taxon>
        <taxon>Bacillati</taxon>
        <taxon>Actinomycetota</taxon>
        <taxon>Actinomycetes</taxon>
        <taxon>Micrococcales</taxon>
        <taxon>Dermacoccaceae</taxon>
        <taxon>Metallococcus</taxon>
    </lineage>
</organism>
<dbReference type="Pfam" id="PF07291">
    <property type="entry name" value="MauE"/>
    <property type="match status" value="1"/>
</dbReference>